<dbReference type="Proteomes" id="UP000269542">
    <property type="component" value="Chromosome"/>
</dbReference>
<dbReference type="AlphaFoldDB" id="A0A448PG18"/>
<accession>A0A448PG18</accession>
<name>A0A448PG18_9ACTO</name>
<reference evidence="1 2" key="1">
    <citation type="submission" date="2018-12" db="EMBL/GenBank/DDBJ databases">
        <authorList>
            <consortium name="Pathogen Informatics"/>
        </authorList>
    </citation>
    <scope>NUCLEOTIDE SEQUENCE [LARGE SCALE GENOMIC DNA]</scope>
    <source>
        <strain evidence="1 2">NCTC13354</strain>
    </source>
</reference>
<evidence type="ECO:0000313" key="2">
    <source>
        <dbReference type="Proteomes" id="UP000269542"/>
    </source>
</evidence>
<gene>
    <name evidence="1" type="ORF">NCTC13354_01589</name>
</gene>
<dbReference type="KEGG" id="tbw:NCTC13354_01589"/>
<dbReference type="EMBL" id="LR134476">
    <property type="protein sequence ID" value="VEI13866.1"/>
    <property type="molecule type" value="Genomic_DNA"/>
</dbReference>
<organism evidence="1 2">
    <name type="scientific">Trueperella bialowiezensis</name>
    <dbReference type="NCBI Taxonomy" id="312285"/>
    <lineage>
        <taxon>Bacteria</taxon>
        <taxon>Bacillati</taxon>
        <taxon>Actinomycetota</taxon>
        <taxon>Actinomycetes</taxon>
        <taxon>Actinomycetales</taxon>
        <taxon>Actinomycetaceae</taxon>
        <taxon>Trueperella</taxon>
    </lineage>
</organism>
<keyword evidence="2" id="KW-1185">Reference proteome</keyword>
<proteinExistence type="predicted"/>
<evidence type="ECO:0000313" key="1">
    <source>
        <dbReference type="EMBL" id="VEI13866.1"/>
    </source>
</evidence>
<protein>
    <submittedName>
        <fullName evidence="1">Uncharacterized protein</fullName>
    </submittedName>
</protein>
<sequence length="138" mass="15156">MARLAQCSQVRLIMGAAMLERHNVMDFLSGRGVATLEAAFAQWVCCDVSVADLSPPVVVAFVDCGVTLILAVAGVFCFRVGWAEPIVSEFWTAGVGTWPLWFPWHPAHPLSTKSSDPQTGYREFVWGSLFLLFNHLLG</sequence>